<keyword evidence="1" id="KW-0328">Glycosyltransferase</keyword>
<dbReference type="Pfam" id="PF00535">
    <property type="entry name" value="Glycos_transf_2"/>
    <property type="match status" value="1"/>
</dbReference>
<keyword evidence="2 4" id="KW-0808">Transferase</keyword>
<gene>
    <name evidence="4" type="ORF">DES51_10689</name>
</gene>
<sequence length="323" mass="37958">MKLSVIVPVYNTERYLRKCLDSILAQTFTDYEIIIVNDASPDQSQVIIDEYMQVHSCITCIKKPNGGISDARNAGLKIAGGEYISFIDSDDYIREDMFEKMIKKAESEDFDLVCCDMDYIFENGKTKTVSSHIESDLHDFEAIKESMTRIYPAPWNKIYHRRLFDHGVRFTKGVWYEDMEFIYRLYPYIKSIGTVKEPFNQYVQHPGAITYTYDERLFDYIKNWQHILSDYEKLGLMASYHDELEFSCVRYLYATFIKRAANYSDKKLFDQAVDKAMAMIHERFPDYKKNKYFKGAGLKGLYLLTFNRLTANLVYYKTVNKLG</sequence>
<dbReference type="CDD" id="cd00761">
    <property type="entry name" value="Glyco_tranf_GTA_type"/>
    <property type="match status" value="1"/>
</dbReference>
<dbReference type="Proteomes" id="UP000247612">
    <property type="component" value="Unassembled WGS sequence"/>
</dbReference>
<evidence type="ECO:0000256" key="2">
    <source>
        <dbReference type="ARBA" id="ARBA00022679"/>
    </source>
</evidence>
<dbReference type="GO" id="GO:0016757">
    <property type="term" value="F:glycosyltransferase activity"/>
    <property type="evidence" value="ECO:0007669"/>
    <property type="project" value="UniProtKB-KW"/>
</dbReference>
<evidence type="ECO:0000259" key="3">
    <source>
        <dbReference type="Pfam" id="PF00535"/>
    </source>
</evidence>
<feature type="domain" description="Glycosyltransferase 2-like" evidence="3">
    <location>
        <begin position="4"/>
        <end position="165"/>
    </location>
</feature>
<dbReference type="SUPFAM" id="SSF53448">
    <property type="entry name" value="Nucleotide-diphospho-sugar transferases"/>
    <property type="match status" value="1"/>
</dbReference>
<proteinExistence type="predicted"/>
<dbReference type="OrthoDB" id="396512at2"/>
<dbReference type="Gene3D" id="3.90.550.10">
    <property type="entry name" value="Spore Coat Polysaccharide Biosynthesis Protein SpsA, Chain A"/>
    <property type="match status" value="1"/>
</dbReference>
<accession>A0A318KQV9</accession>
<dbReference type="InterPro" id="IPR001173">
    <property type="entry name" value="Glyco_trans_2-like"/>
</dbReference>
<dbReference type="PANTHER" id="PTHR22916:SF51">
    <property type="entry name" value="GLYCOSYLTRANSFERASE EPSH-RELATED"/>
    <property type="match status" value="1"/>
</dbReference>
<comment type="caution">
    <text evidence="4">The sequence shown here is derived from an EMBL/GenBank/DDBJ whole genome shotgun (WGS) entry which is preliminary data.</text>
</comment>
<name>A0A318KQV9_9FIRM</name>
<keyword evidence="5" id="KW-1185">Reference proteome</keyword>
<dbReference type="PANTHER" id="PTHR22916">
    <property type="entry name" value="GLYCOSYLTRANSFERASE"/>
    <property type="match status" value="1"/>
</dbReference>
<evidence type="ECO:0000313" key="4">
    <source>
        <dbReference type="EMBL" id="PXX78972.1"/>
    </source>
</evidence>
<dbReference type="RefSeq" id="WP_022937460.1">
    <property type="nucleotide sequence ID" value="NZ_CABKRQ010000003.1"/>
</dbReference>
<reference evidence="4 5" key="1">
    <citation type="submission" date="2018-05" db="EMBL/GenBank/DDBJ databases">
        <title>Genomic Encyclopedia of Type Strains, Phase IV (KMG-IV): sequencing the most valuable type-strain genomes for metagenomic binning, comparative biology and taxonomic classification.</title>
        <authorList>
            <person name="Goeker M."/>
        </authorList>
    </citation>
    <scope>NUCLEOTIDE SEQUENCE [LARGE SCALE GENOMIC DNA]</scope>
    <source>
        <strain evidence="4 5">JC118</strain>
    </source>
</reference>
<evidence type="ECO:0000256" key="1">
    <source>
        <dbReference type="ARBA" id="ARBA00022676"/>
    </source>
</evidence>
<protein>
    <submittedName>
        <fullName evidence="4">Glycosyltransferase involved in cell wall biosynthesis</fullName>
    </submittedName>
</protein>
<dbReference type="EMBL" id="QJKH01000006">
    <property type="protein sequence ID" value="PXX78972.1"/>
    <property type="molecule type" value="Genomic_DNA"/>
</dbReference>
<dbReference type="AlphaFoldDB" id="A0A318KQV9"/>
<evidence type="ECO:0000313" key="5">
    <source>
        <dbReference type="Proteomes" id="UP000247612"/>
    </source>
</evidence>
<organism evidence="4 5">
    <name type="scientific">Dielma fastidiosa</name>
    <dbReference type="NCBI Taxonomy" id="1034346"/>
    <lineage>
        <taxon>Bacteria</taxon>
        <taxon>Bacillati</taxon>
        <taxon>Bacillota</taxon>
        <taxon>Erysipelotrichia</taxon>
        <taxon>Erysipelotrichales</taxon>
        <taxon>Erysipelotrichaceae</taxon>
        <taxon>Dielma</taxon>
    </lineage>
</organism>
<dbReference type="InterPro" id="IPR029044">
    <property type="entry name" value="Nucleotide-diphossugar_trans"/>
</dbReference>
<dbReference type="STRING" id="1034346.GCA_000313565_01145"/>